<dbReference type="InterPro" id="IPR012808">
    <property type="entry name" value="CHP02453"/>
</dbReference>
<proteinExistence type="predicted"/>
<comment type="caution">
    <text evidence="1">The sequence shown here is derived from an EMBL/GenBank/DDBJ whole genome shotgun (WGS) entry which is preliminary data.</text>
</comment>
<protein>
    <submittedName>
        <fullName evidence="1">Uncharacterized protein (TIGR02453 family)</fullName>
    </submittedName>
</protein>
<organism evidence="1 2">
    <name type="scientific">Yoonia sediminilitoris</name>
    <dbReference type="NCBI Taxonomy" id="1286148"/>
    <lineage>
        <taxon>Bacteria</taxon>
        <taxon>Pseudomonadati</taxon>
        <taxon>Pseudomonadota</taxon>
        <taxon>Alphaproteobacteria</taxon>
        <taxon>Rhodobacterales</taxon>
        <taxon>Paracoccaceae</taxon>
        <taxon>Yoonia</taxon>
    </lineage>
</organism>
<dbReference type="NCBIfam" id="TIGR02453">
    <property type="entry name" value="TIGR02453 family protein"/>
    <property type="match status" value="1"/>
</dbReference>
<dbReference type="PANTHER" id="PTHR36452">
    <property type="entry name" value="CHROMOSOME 12, WHOLE GENOME SHOTGUN SEQUENCE"/>
    <property type="match status" value="1"/>
</dbReference>
<evidence type="ECO:0000313" key="1">
    <source>
        <dbReference type="EMBL" id="PUB09782.1"/>
    </source>
</evidence>
<dbReference type="InterPro" id="IPR015996">
    <property type="entry name" value="UCP028451"/>
</dbReference>
<dbReference type="EMBL" id="QBUD01000025">
    <property type="protein sequence ID" value="PUB09782.1"/>
    <property type="molecule type" value="Genomic_DNA"/>
</dbReference>
<dbReference type="PIRSF" id="PIRSF028451">
    <property type="entry name" value="UCP028451"/>
    <property type="match status" value="1"/>
</dbReference>
<dbReference type="Pfam" id="PF09365">
    <property type="entry name" value="DUF2461"/>
    <property type="match status" value="1"/>
</dbReference>
<dbReference type="Proteomes" id="UP000244523">
    <property type="component" value="Unassembled WGS sequence"/>
</dbReference>
<gene>
    <name evidence="1" type="ORF">C8N45_1253</name>
</gene>
<sequence length="223" mass="24833">MTMFSHDTIDFLAALRANNSRAWFEGNRGAYHDAVRDAARDFAETLSSLLEMHGHGPVTPKIFRINRDLRFSKDKTPYNAHVHIAFRPADAGPDGPAWMVGLEPGKLTLGAGIMQFAPSQLDAWRESVAGPAGAQLQRDLDNLRKRGCSLSDPDLVRVPKPYEKDHPRADLLRRKGLVVWWHTDDTHMAFGPEGPARCQEKLQTFAAVMVWLGQTLQAGRVPS</sequence>
<accession>A0A2T6K5A2</accession>
<evidence type="ECO:0000313" key="2">
    <source>
        <dbReference type="Proteomes" id="UP000244523"/>
    </source>
</evidence>
<name>A0A2T6K5A2_9RHOB</name>
<keyword evidence="2" id="KW-1185">Reference proteome</keyword>
<dbReference type="PANTHER" id="PTHR36452:SF1">
    <property type="entry name" value="DUF2461 DOMAIN-CONTAINING PROTEIN"/>
    <property type="match status" value="1"/>
</dbReference>
<dbReference type="AlphaFoldDB" id="A0A2T6K5A2"/>
<reference evidence="1 2" key="1">
    <citation type="submission" date="2018-04" db="EMBL/GenBank/DDBJ databases">
        <title>Genomic Encyclopedia of Archaeal and Bacterial Type Strains, Phase II (KMG-II): from individual species to whole genera.</title>
        <authorList>
            <person name="Goeker M."/>
        </authorList>
    </citation>
    <scope>NUCLEOTIDE SEQUENCE [LARGE SCALE GENOMIC DNA]</scope>
    <source>
        <strain evidence="1 2">DSM 29955</strain>
    </source>
</reference>